<feature type="compositionally biased region" description="Basic and acidic residues" evidence="2">
    <location>
        <begin position="968"/>
        <end position="977"/>
    </location>
</feature>
<name>A0A9P6MVV3_9FUNG</name>
<dbReference type="InterPro" id="IPR032675">
    <property type="entry name" value="LRR_dom_sf"/>
</dbReference>
<protein>
    <submittedName>
        <fullName evidence="3">Uncharacterized protein</fullName>
    </submittedName>
</protein>
<evidence type="ECO:0000313" key="4">
    <source>
        <dbReference type="Proteomes" id="UP000703661"/>
    </source>
</evidence>
<proteinExistence type="predicted"/>
<evidence type="ECO:0000256" key="1">
    <source>
        <dbReference type="SAM" id="Coils"/>
    </source>
</evidence>
<feature type="compositionally biased region" description="Low complexity" evidence="2">
    <location>
        <begin position="940"/>
        <end position="967"/>
    </location>
</feature>
<feature type="coiled-coil region" evidence="1">
    <location>
        <begin position="213"/>
        <end position="240"/>
    </location>
</feature>
<comment type="caution">
    <text evidence="3">The sequence shown here is derived from an EMBL/GenBank/DDBJ whole genome shotgun (WGS) entry which is preliminary data.</text>
</comment>
<evidence type="ECO:0000256" key="2">
    <source>
        <dbReference type="SAM" id="MobiDB-lite"/>
    </source>
</evidence>
<accession>A0A9P6MVV3</accession>
<gene>
    <name evidence="3" type="ORF">BGZ80_010318</name>
</gene>
<keyword evidence="1" id="KW-0175">Coiled coil</keyword>
<reference evidence="3" key="1">
    <citation type="journal article" date="2020" name="Fungal Divers.">
        <title>Resolving the Mortierellaceae phylogeny through synthesis of multi-gene phylogenetics and phylogenomics.</title>
        <authorList>
            <person name="Vandepol N."/>
            <person name="Liber J."/>
            <person name="Desiro A."/>
            <person name="Na H."/>
            <person name="Kennedy M."/>
            <person name="Barry K."/>
            <person name="Grigoriev I.V."/>
            <person name="Miller A.N."/>
            <person name="O'Donnell K."/>
            <person name="Stajich J.E."/>
            <person name="Bonito G."/>
        </authorList>
    </citation>
    <scope>NUCLEOTIDE SEQUENCE</scope>
    <source>
        <strain evidence="3">NRRL 2769</strain>
    </source>
</reference>
<dbReference type="EMBL" id="JAAAID010000704">
    <property type="protein sequence ID" value="KAG0014660.1"/>
    <property type="molecule type" value="Genomic_DNA"/>
</dbReference>
<feature type="region of interest" description="Disordered" evidence="2">
    <location>
        <begin position="1979"/>
        <end position="2015"/>
    </location>
</feature>
<organism evidence="3 4">
    <name type="scientific">Entomortierella chlamydospora</name>
    <dbReference type="NCBI Taxonomy" id="101097"/>
    <lineage>
        <taxon>Eukaryota</taxon>
        <taxon>Fungi</taxon>
        <taxon>Fungi incertae sedis</taxon>
        <taxon>Mucoromycota</taxon>
        <taxon>Mortierellomycotina</taxon>
        <taxon>Mortierellomycetes</taxon>
        <taxon>Mortierellales</taxon>
        <taxon>Mortierellaceae</taxon>
        <taxon>Entomortierella</taxon>
    </lineage>
</organism>
<feature type="region of interest" description="Disordered" evidence="2">
    <location>
        <begin position="901"/>
        <end position="992"/>
    </location>
</feature>
<feature type="compositionally biased region" description="Low complexity" evidence="2">
    <location>
        <begin position="1980"/>
        <end position="2015"/>
    </location>
</feature>
<dbReference type="Proteomes" id="UP000703661">
    <property type="component" value="Unassembled WGS sequence"/>
</dbReference>
<feature type="compositionally biased region" description="Low complexity" evidence="2">
    <location>
        <begin position="978"/>
        <end position="989"/>
    </location>
</feature>
<evidence type="ECO:0000313" key="3">
    <source>
        <dbReference type="EMBL" id="KAG0014660.1"/>
    </source>
</evidence>
<keyword evidence="4" id="KW-1185">Reference proteome</keyword>
<dbReference type="Gene3D" id="3.80.10.10">
    <property type="entry name" value="Ribonuclease Inhibitor"/>
    <property type="match status" value="1"/>
</dbReference>
<sequence length="2138" mass="239432">MTEVNQNEQSQAFRDCSSSEVYVIPTRVNKLGEHIILWEDVRQVFGPVKTVLNGKNAVLPMTDEQFQYLTPLRIPHYPGVVLDIVAEKGTITSNDTPQIVTTDPTPKAEQNTAINHIIEKDAQLSVEQESRIIVQPSTAENTHLAVWEPTLATKNPFNPDKRTSITPTTPQEFHQVYGSYFQDLMVGQVIQTSTLKDAMNKHFDSLQVEMYKNAALQARMLQLQQQMEEKQQKLIQMQHLTLNRLALIQNHVQLMLTQTYELHEYPIPRLFIVLPIPGQQRNELGRLQCNQFRLYFLCECGEHTMTPRSNTHEVHLALHEGYDLEQPSVFFEKYASYVLTLMQMFKYGVTTSGLVVPALDKFRIGMELDSIQNVPGGTNDKIDVLVDETISFLEECRDIAADDIDREGRSNSEQPLVLDSADLRQLESYLSIKDHDQALGNLYRVVTPEGHVKWVCIDHYHENYQESTILSLKEIVMANKGTIAEEEGRVEIKLTTGSQAKRFYQAMTKAPGGVQELKITLDWNVHLDDLRKLASAVTEAKVTHLTIDGFNFKGPARDVINRNRRYDPILQLMSNGSMRSLKIINFHNFFGHITSNSISMSPQQRVLWIDSNIKVGEKSFSSNLEKIIENCPSLTELRLKPLQTVAFIDLLVGKFNKALRFEFMTLRREGKDPEICMEFTRQMVRSSSVTLITNGRSILPKTDKQQRSTRPRLAVKINLDNWYDLLTIFRCYGWSIKELQIGGVFDDRHAKALSDSMADAGSKLSSLLVSTAHLTQGGLDGLLQVLDCSRALEILDLVFDIQDDSSSLKKLTSLIQRHRKRLHSLTVRGSYAGRWIPELAISFPSMQWFPRLESLEIVSKDRVLLSKSCIQWINDMVSGSSHGPMPPGSPQQTNRMSIVIPSQPHAQPPSPRSPILESPSGPLVPSRSPRVPNKFPIAGSSSDSLDLSRSPQRLSRTSVIGSSSDSLDLSRSRRVSDRASVGSSSDSLLFPGSPRLSNRNSLAVPSSESNRLKEFVLDGAKLQPEDWFTLIKALNFTTLERLGLPRTNFSFDQLRTLIACIEDATTTYNSLVILKTLDFRDTRISIGGDVDIMTNAGYSKGQSQSFHCIQTQETINIPLRADTATGEPVILLKDVAGVFGEVKHVRSGKNAVIYLTDENFNYLEPKRFKPYPGKILDVVLKDCGTVGKNLDLVVEKRNFAVEELDIAAAKGNVAVSLLNLAGRVEQDVTDSMASVAREISEIDVVDRPLSVVGTIETIEIPIEATGSPIEAVESPIGTFGNLIEATGILTNQENLQKPANMQEFHKMQTQRFEEAINNQRIQVASFTDALSAGSGLIQAEIHRYRDSQILIHQGQHRHDEQQDEQIRLALQFKKCVEAVISQNYDYGEGISPRLFIVLRRPTLPNNDSSEYRLFFLCECGSHTKSVSSSSGLPKVHLAIHIGYDIKRPREFIRKYGEYILAMMHMIKYGHSTDDIEIPSLENLDEASKNTIIECMEVDDRTTVESLVDNTTKYLITKEGVKSSGINIQAMTRLDLKHLHYYLKTKDNLYCGNLQIFVTKNGHVKWVCTDHRPDKQKGPHMVIWKKAIDSNNGKYDAQKGRANIKVSGKSVVEPLFEAMENFGGVNQLELAFGYNPSSSDLRTSATAITKSKIVHLTVNGGNIKGTTMKFIHRHRFNPILQMMNSAMLQQLRIEDFEDFFRHVNSSSEVDAPKLRVLMIDSAINCGGTRAAPVLANIIKNSPRLVELTLNSKDPSQLIKHLVDDTKAILKLEFLRIKEIQNESLEITLDFLRESAGTPRGVKVCIRAMKLGGAVVHQLSTVFKSYGTQIKELILFETDLMCRHYFAENLDAGTKGNTELTKLKLNLGLIPFEAIQQITQVINRSLKLENLTISIISSDDQVRQELVKELLSRHGSKLTGLTLRCNSYRGLIKELGNEFRTRHSFPNLESLQVRCDDGIILPDDCSSWIVAMASAAQPLERSPSSISSSSSSPSLPLSQDPAGSSSPSSSPSSSASSSSSSLASSLSSLHDSFSSGPAEADTIVPVKPLKVLLVDSYLSEAWWRTLIESIDFSALEILNFNHSNFGLQELDHLVTFMPDENHCTVPLRVINLIFTGVSDGPKYKEMTERLARKSSCQIRL</sequence>
<dbReference type="SUPFAM" id="SSF52047">
    <property type="entry name" value="RNI-like"/>
    <property type="match status" value="2"/>
</dbReference>